<dbReference type="Proteomes" id="UP000672032">
    <property type="component" value="Chromosome 6"/>
</dbReference>
<sequence length="198" mass="20932">MGIPYSKQIHAAFSQSQILMTRLQTEVTPLVAAGYPLIASSAAVLKTTKNIAVLLACVQVYTALMLTLHFAALLLLLVSVNPDLEGERRGVVTPVLRAVVQGVEGWRAVVGWGLRVGRVGCVVGVGVAVAVAVWRCGVGLGLGLGGAGGRERKRGVVVVVGEGEGEEEEETRDGGEDNDDDDIASEKEKEKENENEKE</sequence>
<name>A0A8A3PKZ3_9HELO</name>
<reference evidence="3" key="1">
    <citation type="submission" date="2020-10" db="EMBL/GenBank/DDBJ databases">
        <title>Genome Sequence of Monilinia vaccinii-corymbosi Sheds Light on Mummy Berry Disease Infection of Blueberry and Mating Type.</title>
        <authorList>
            <person name="Yow A.G."/>
            <person name="Zhang Y."/>
            <person name="Bansal K."/>
            <person name="Eacker S.M."/>
            <person name="Sullivan S."/>
            <person name="Liachko I."/>
            <person name="Cubeta M.A."/>
            <person name="Rollins J.A."/>
            <person name="Ashrafi H."/>
        </authorList>
    </citation>
    <scope>NUCLEOTIDE SEQUENCE</scope>
    <source>
        <strain evidence="3">RL-1</strain>
    </source>
</reference>
<dbReference type="EMBL" id="CP063410">
    <property type="protein sequence ID" value="QSZ36062.1"/>
    <property type="molecule type" value="Genomic_DNA"/>
</dbReference>
<accession>A0A8A3PKZ3</accession>
<evidence type="ECO:0000313" key="4">
    <source>
        <dbReference type="Proteomes" id="UP000672032"/>
    </source>
</evidence>
<dbReference type="OrthoDB" id="3647at2759"/>
<keyword evidence="2" id="KW-0812">Transmembrane</keyword>
<keyword evidence="4" id="KW-1185">Reference proteome</keyword>
<organism evidence="3 4">
    <name type="scientific">Monilinia vaccinii-corymbosi</name>
    <dbReference type="NCBI Taxonomy" id="61207"/>
    <lineage>
        <taxon>Eukaryota</taxon>
        <taxon>Fungi</taxon>
        <taxon>Dikarya</taxon>
        <taxon>Ascomycota</taxon>
        <taxon>Pezizomycotina</taxon>
        <taxon>Leotiomycetes</taxon>
        <taxon>Helotiales</taxon>
        <taxon>Sclerotiniaceae</taxon>
        <taxon>Monilinia</taxon>
    </lineage>
</organism>
<evidence type="ECO:0000256" key="2">
    <source>
        <dbReference type="SAM" id="Phobius"/>
    </source>
</evidence>
<evidence type="ECO:0000256" key="1">
    <source>
        <dbReference type="SAM" id="MobiDB-lite"/>
    </source>
</evidence>
<feature type="transmembrane region" description="Helical" evidence="2">
    <location>
        <begin position="52"/>
        <end position="78"/>
    </location>
</feature>
<dbReference type="AlphaFoldDB" id="A0A8A3PKZ3"/>
<feature type="compositionally biased region" description="Acidic residues" evidence="1">
    <location>
        <begin position="163"/>
        <end position="183"/>
    </location>
</feature>
<feature type="transmembrane region" description="Helical" evidence="2">
    <location>
        <begin position="122"/>
        <end position="144"/>
    </location>
</feature>
<feature type="compositionally biased region" description="Basic and acidic residues" evidence="1">
    <location>
        <begin position="184"/>
        <end position="198"/>
    </location>
</feature>
<gene>
    <name evidence="3" type="ORF">DSL72_007186</name>
</gene>
<keyword evidence="2" id="KW-1133">Transmembrane helix</keyword>
<proteinExistence type="predicted"/>
<evidence type="ECO:0000313" key="3">
    <source>
        <dbReference type="EMBL" id="QSZ36062.1"/>
    </source>
</evidence>
<feature type="region of interest" description="Disordered" evidence="1">
    <location>
        <begin position="157"/>
        <end position="198"/>
    </location>
</feature>
<keyword evidence="2" id="KW-0472">Membrane</keyword>
<protein>
    <submittedName>
        <fullName evidence="3">Uncharacterized protein</fullName>
    </submittedName>
</protein>